<feature type="transmembrane region" description="Helical" evidence="1">
    <location>
        <begin position="354"/>
        <end position="375"/>
    </location>
</feature>
<dbReference type="AlphaFoldDB" id="A0A448ZN12"/>
<feature type="transmembrane region" description="Helical" evidence="1">
    <location>
        <begin position="410"/>
        <end position="433"/>
    </location>
</feature>
<keyword evidence="1" id="KW-0472">Membrane</keyword>
<feature type="transmembrane region" description="Helical" evidence="1">
    <location>
        <begin position="263"/>
        <end position="285"/>
    </location>
</feature>
<evidence type="ECO:0000313" key="3">
    <source>
        <dbReference type="Proteomes" id="UP000291116"/>
    </source>
</evidence>
<reference evidence="2 3" key="1">
    <citation type="submission" date="2019-01" db="EMBL/GenBank/DDBJ databases">
        <authorList>
            <person name="Ferrante I. M."/>
        </authorList>
    </citation>
    <scope>NUCLEOTIDE SEQUENCE [LARGE SCALE GENOMIC DNA]</scope>
    <source>
        <strain evidence="2 3">B856</strain>
    </source>
</reference>
<dbReference type="PANTHER" id="PTHR34289:SF8">
    <property type="entry name" value="DUF819 DOMAIN-CONTAINING PROTEIN"/>
    <property type="match status" value="1"/>
</dbReference>
<organism evidence="2 3">
    <name type="scientific">Pseudo-nitzschia multistriata</name>
    <dbReference type="NCBI Taxonomy" id="183589"/>
    <lineage>
        <taxon>Eukaryota</taxon>
        <taxon>Sar</taxon>
        <taxon>Stramenopiles</taxon>
        <taxon>Ochrophyta</taxon>
        <taxon>Bacillariophyta</taxon>
        <taxon>Bacillariophyceae</taxon>
        <taxon>Bacillariophycidae</taxon>
        <taxon>Bacillariales</taxon>
        <taxon>Bacillariaceae</taxon>
        <taxon>Pseudo-nitzschia</taxon>
    </lineage>
</organism>
<gene>
    <name evidence="2" type="ORF">PSNMU_V1.4_AUG-EV-PASAV3_0103960</name>
</gene>
<proteinExistence type="predicted"/>
<keyword evidence="3" id="KW-1185">Reference proteome</keyword>
<sequence length="497" mass="50386">MAAPIATKRHRRKRRFRPGAAGLAQTLVALVLLRNALSGGPGVVDAFAGPCSHLSLAKVRGSFHAAAPATTLANQPAVATATAAKAPVPASPTLLRSFSAAGGIGAAVKGLHSSTGFVLTAVLWLSTLGASLERRSKIGKALSAPLVTMALSLSAANLGAIPFRSPVYDFVNRLLVPLAVPLLLYDSDLRRVVRDTGTLLAAFCVGAFSTVLATLVAFPVVPLRSLGPDAGWRVACALAARHIGGAINFVAVAETLGIGGDAVAAAIAADNVVVALYFAFLFSIAKAGEEGETADPADSGGEGAAISELAVEDETAPSTITLPSLAISLSVASSLVTAGSFLTRALLPAGTSSLPLISALTVVAATSFPAFFSALSETGTALGVIFVQMFFACSGAAGSIKMVFEKAPALFAFSALQIGVHFATLVAVGRGIFRLPSRELYLASNANVGGPTTAAAMAQAKEWKKLVLPALLIGILGYATATALALSLGPILLRIVR</sequence>
<accession>A0A448ZN12</accession>
<dbReference type="EMBL" id="CAACVS010000540">
    <property type="protein sequence ID" value="VEU43373.1"/>
    <property type="molecule type" value="Genomic_DNA"/>
</dbReference>
<keyword evidence="1" id="KW-0812">Transmembrane</keyword>
<dbReference type="Proteomes" id="UP000291116">
    <property type="component" value="Unassembled WGS sequence"/>
</dbReference>
<feature type="transmembrane region" description="Helical" evidence="1">
    <location>
        <begin position="466"/>
        <end position="493"/>
    </location>
</feature>
<evidence type="ECO:0008006" key="4">
    <source>
        <dbReference type="Google" id="ProtNLM"/>
    </source>
</evidence>
<feature type="transmembrane region" description="Helical" evidence="1">
    <location>
        <begin position="381"/>
        <end position="398"/>
    </location>
</feature>
<dbReference type="Pfam" id="PF05684">
    <property type="entry name" value="DUF819"/>
    <property type="match status" value="1"/>
</dbReference>
<feature type="transmembrane region" description="Helical" evidence="1">
    <location>
        <begin position="111"/>
        <end position="130"/>
    </location>
</feature>
<keyword evidence="1" id="KW-1133">Transmembrane helix</keyword>
<protein>
    <recommendedName>
        <fullName evidence="4">DUF819 domain-containing protein</fullName>
    </recommendedName>
</protein>
<name>A0A448ZN12_9STRA</name>
<dbReference type="InterPro" id="IPR008537">
    <property type="entry name" value="DUF819"/>
</dbReference>
<feature type="transmembrane region" description="Helical" evidence="1">
    <location>
        <begin position="197"/>
        <end position="218"/>
    </location>
</feature>
<evidence type="ECO:0000256" key="1">
    <source>
        <dbReference type="SAM" id="Phobius"/>
    </source>
</evidence>
<evidence type="ECO:0000313" key="2">
    <source>
        <dbReference type="EMBL" id="VEU43373.1"/>
    </source>
</evidence>
<dbReference type="OrthoDB" id="45797at2759"/>
<dbReference type="PANTHER" id="PTHR34289">
    <property type="entry name" value="PROTEIN, PUTATIVE (DUF819)-RELATED"/>
    <property type="match status" value="1"/>
</dbReference>